<protein>
    <submittedName>
        <fullName evidence="2">Uncharacterized protein</fullName>
    </submittedName>
</protein>
<organism evidence="2 3">
    <name type="scientific">Claviceps aff. purpurea</name>
    <dbReference type="NCBI Taxonomy" id="1967640"/>
    <lineage>
        <taxon>Eukaryota</taxon>
        <taxon>Fungi</taxon>
        <taxon>Dikarya</taxon>
        <taxon>Ascomycota</taxon>
        <taxon>Pezizomycotina</taxon>
        <taxon>Sordariomycetes</taxon>
        <taxon>Hypocreomycetidae</taxon>
        <taxon>Hypocreales</taxon>
        <taxon>Clavicipitaceae</taxon>
        <taxon>Claviceps</taxon>
    </lineage>
</organism>
<feature type="compositionally biased region" description="Basic and acidic residues" evidence="1">
    <location>
        <begin position="14"/>
        <end position="23"/>
    </location>
</feature>
<comment type="caution">
    <text evidence="2">The sequence shown here is derived from an EMBL/GenBank/DDBJ whole genome shotgun (WGS) entry which is preliminary data.</text>
</comment>
<reference evidence="2 3" key="1">
    <citation type="journal article" date="2020" name="bioRxiv">
        <title>Whole genome comparisons of ergot fungi reveals the divergence and evolution of species within the genus Claviceps are the result of varying mechanisms driving genome evolution and host range expansion.</title>
        <authorList>
            <person name="Wyka S.A."/>
            <person name="Mondo S.J."/>
            <person name="Liu M."/>
            <person name="Dettman J."/>
            <person name="Nalam V."/>
            <person name="Broders K.D."/>
        </authorList>
    </citation>
    <scope>NUCLEOTIDE SEQUENCE [LARGE SCALE GENOMIC DNA]</scope>
    <source>
        <strain evidence="2 3">Clav52</strain>
    </source>
</reference>
<name>A0A9P7QIK4_9HYPO</name>
<dbReference type="Proteomes" id="UP000707071">
    <property type="component" value="Unassembled WGS sequence"/>
</dbReference>
<evidence type="ECO:0000313" key="3">
    <source>
        <dbReference type="Proteomes" id="UP000707071"/>
    </source>
</evidence>
<evidence type="ECO:0000256" key="1">
    <source>
        <dbReference type="SAM" id="MobiDB-lite"/>
    </source>
</evidence>
<sequence>MPNCTGECPTANAEWDKARESRRLPQLPYLLRQPHGQGRKSTTRTRGDTFPRSRPSQEGRKTLGKPQPNTKRADSDSDEAHQT</sequence>
<feature type="compositionally biased region" description="Low complexity" evidence="1">
    <location>
        <begin position="24"/>
        <end position="34"/>
    </location>
</feature>
<proteinExistence type="predicted"/>
<dbReference type="AlphaFoldDB" id="A0A9P7QIK4"/>
<accession>A0A9P7QIK4</accession>
<feature type="compositionally biased region" description="Basic and acidic residues" evidence="1">
    <location>
        <begin position="45"/>
        <end position="61"/>
    </location>
</feature>
<feature type="region of interest" description="Disordered" evidence="1">
    <location>
        <begin position="1"/>
        <end position="83"/>
    </location>
</feature>
<keyword evidence="3" id="KW-1185">Reference proteome</keyword>
<gene>
    <name evidence="2" type="ORF">E4U09_003963</name>
</gene>
<feature type="compositionally biased region" description="Basic and acidic residues" evidence="1">
    <location>
        <begin position="71"/>
        <end position="83"/>
    </location>
</feature>
<dbReference type="EMBL" id="SRRH01000315">
    <property type="protein sequence ID" value="KAG6291362.1"/>
    <property type="molecule type" value="Genomic_DNA"/>
</dbReference>
<evidence type="ECO:0000313" key="2">
    <source>
        <dbReference type="EMBL" id="KAG6291362.1"/>
    </source>
</evidence>